<keyword evidence="2" id="KW-1185">Reference proteome</keyword>
<gene>
    <name evidence="1" type="ORF">EVAR_31454_1</name>
</gene>
<dbReference type="EMBL" id="BGZK01000244">
    <property type="protein sequence ID" value="GBP31328.1"/>
    <property type="molecule type" value="Genomic_DNA"/>
</dbReference>
<name>A0A4C1UXZ0_EUMVA</name>
<evidence type="ECO:0000313" key="1">
    <source>
        <dbReference type="EMBL" id="GBP31328.1"/>
    </source>
</evidence>
<organism evidence="1 2">
    <name type="scientific">Eumeta variegata</name>
    <name type="common">Bagworm moth</name>
    <name type="synonym">Eumeta japonica</name>
    <dbReference type="NCBI Taxonomy" id="151549"/>
    <lineage>
        <taxon>Eukaryota</taxon>
        <taxon>Metazoa</taxon>
        <taxon>Ecdysozoa</taxon>
        <taxon>Arthropoda</taxon>
        <taxon>Hexapoda</taxon>
        <taxon>Insecta</taxon>
        <taxon>Pterygota</taxon>
        <taxon>Neoptera</taxon>
        <taxon>Endopterygota</taxon>
        <taxon>Lepidoptera</taxon>
        <taxon>Glossata</taxon>
        <taxon>Ditrysia</taxon>
        <taxon>Tineoidea</taxon>
        <taxon>Psychidae</taxon>
        <taxon>Oiketicinae</taxon>
        <taxon>Eumeta</taxon>
    </lineage>
</organism>
<reference evidence="1 2" key="1">
    <citation type="journal article" date="2019" name="Commun. Biol.">
        <title>The bagworm genome reveals a unique fibroin gene that provides high tensile strength.</title>
        <authorList>
            <person name="Kono N."/>
            <person name="Nakamura H."/>
            <person name="Ohtoshi R."/>
            <person name="Tomita M."/>
            <person name="Numata K."/>
            <person name="Arakawa K."/>
        </authorList>
    </citation>
    <scope>NUCLEOTIDE SEQUENCE [LARGE SCALE GENOMIC DNA]</scope>
</reference>
<sequence length="94" mass="10150">MFIPVCDPSIGKLQDSNFCTQSCSDSMCCQANKIIGLRRVTCPDVGGYHNMRQRKPSESAVAARVSRPAHRAPLQALHMIAAVNGCVDNSITMA</sequence>
<evidence type="ECO:0000313" key="2">
    <source>
        <dbReference type="Proteomes" id="UP000299102"/>
    </source>
</evidence>
<protein>
    <submittedName>
        <fullName evidence="1">Uncharacterized protein</fullName>
    </submittedName>
</protein>
<comment type="caution">
    <text evidence="1">The sequence shown here is derived from an EMBL/GenBank/DDBJ whole genome shotgun (WGS) entry which is preliminary data.</text>
</comment>
<proteinExistence type="predicted"/>
<accession>A0A4C1UXZ0</accession>
<dbReference type="Proteomes" id="UP000299102">
    <property type="component" value="Unassembled WGS sequence"/>
</dbReference>
<dbReference type="AlphaFoldDB" id="A0A4C1UXZ0"/>